<reference evidence="1" key="2">
    <citation type="submission" date="2014-03" db="EMBL/GenBank/DDBJ databases">
        <authorList>
            <person name="Genoscope - CEA"/>
        </authorList>
    </citation>
    <scope>NUCLEOTIDE SEQUENCE</scope>
</reference>
<sequence length="241" mass="27005">MLSLAGPSFILVAKPTGSRSSTSLCQVKPRPLSSLVTIAAPTRSTRISLVTLLANSSFGRLSFQFSAANDWNELQKSLKLKTHISLTSFKHQLSEQLTDHCTCKKPIKLSHPHTVFILLLCTPATVFLETFNAADIFWYASPDLCRDAILSRNTTDNSFDLCSDVHCQLWAFPNHVQSIEFTTSGIQSSCRNISRMINGNRMYLVSISSLIKGSEYVKYKILHLQNFQITCFRSVIMLYCV</sequence>
<dbReference type="EMBL" id="FR910709">
    <property type="protein sequence ID" value="CDQ90590.1"/>
    <property type="molecule type" value="Genomic_DNA"/>
</dbReference>
<organism evidence="1 2">
    <name type="scientific">Oncorhynchus mykiss</name>
    <name type="common">Rainbow trout</name>
    <name type="synonym">Salmo gairdneri</name>
    <dbReference type="NCBI Taxonomy" id="8022"/>
    <lineage>
        <taxon>Eukaryota</taxon>
        <taxon>Metazoa</taxon>
        <taxon>Chordata</taxon>
        <taxon>Craniata</taxon>
        <taxon>Vertebrata</taxon>
        <taxon>Euteleostomi</taxon>
        <taxon>Actinopterygii</taxon>
        <taxon>Neopterygii</taxon>
        <taxon>Teleostei</taxon>
        <taxon>Protacanthopterygii</taxon>
        <taxon>Salmoniformes</taxon>
        <taxon>Salmonidae</taxon>
        <taxon>Salmoninae</taxon>
        <taxon>Oncorhynchus</taxon>
    </lineage>
</organism>
<evidence type="ECO:0000313" key="1">
    <source>
        <dbReference type="EMBL" id="CDQ90590.1"/>
    </source>
</evidence>
<proteinExistence type="predicted"/>
<accession>A0A060YN81</accession>
<dbReference type="Proteomes" id="UP000193380">
    <property type="component" value="Unassembled WGS sequence"/>
</dbReference>
<evidence type="ECO:0000313" key="2">
    <source>
        <dbReference type="Proteomes" id="UP000193380"/>
    </source>
</evidence>
<protein>
    <submittedName>
        <fullName evidence="1">Uncharacterized protein</fullName>
    </submittedName>
</protein>
<name>A0A060YN81_ONCMY</name>
<gene>
    <name evidence="1" type="ORF">GSONMT00010609001</name>
</gene>
<dbReference type="AlphaFoldDB" id="A0A060YN81"/>
<dbReference type="PaxDb" id="8022-A0A060YN81"/>
<reference evidence="1" key="1">
    <citation type="journal article" date="2014" name="Nat. Commun.">
        <title>The rainbow trout genome provides novel insights into evolution after whole-genome duplication in vertebrates.</title>
        <authorList>
            <person name="Berthelot C."/>
            <person name="Brunet F."/>
            <person name="Chalopin D."/>
            <person name="Juanchich A."/>
            <person name="Bernard M."/>
            <person name="Noel B."/>
            <person name="Bento P."/>
            <person name="Da Silva C."/>
            <person name="Labadie K."/>
            <person name="Alberti A."/>
            <person name="Aury J.M."/>
            <person name="Louis A."/>
            <person name="Dehais P."/>
            <person name="Bardou P."/>
            <person name="Montfort J."/>
            <person name="Klopp C."/>
            <person name="Cabau C."/>
            <person name="Gaspin C."/>
            <person name="Thorgaard G.H."/>
            <person name="Boussaha M."/>
            <person name="Quillet E."/>
            <person name="Guyomard R."/>
            <person name="Galiana D."/>
            <person name="Bobe J."/>
            <person name="Volff J.N."/>
            <person name="Genet C."/>
            <person name="Wincker P."/>
            <person name="Jaillon O."/>
            <person name="Roest Crollius H."/>
            <person name="Guiguen Y."/>
        </authorList>
    </citation>
    <scope>NUCLEOTIDE SEQUENCE [LARGE SCALE GENOMIC DNA]</scope>
</reference>